<protein>
    <submittedName>
        <fullName evidence="2">QueT transporter family protein</fullName>
    </submittedName>
</protein>
<keyword evidence="1" id="KW-0812">Transmembrane</keyword>
<sequence>MKRFDTRQITLAAMVAALYAVLSYFGNIFGLTYGAVQCRFAEALCVLPFLFPATAPGLFVGCIITNLMSTVGPLDIVLGSLATLLAALWTAKMPNRFLAPLPPVICNGVIVGGMIAWYEVGFGPGFWTAFAFNGVSVAVGELLACYVLGSILLSVLPRVRYLQTMMPAGRIPAARS</sequence>
<feature type="transmembrane region" description="Helical" evidence="1">
    <location>
        <begin position="74"/>
        <end position="91"/>
    </location>
</feature>
<dbReference type="AlphaFoldDB" id="A0A9D1Y9M0"/>
<feature type="transmembrane region" description="Helical" evidence="1">
    <location>
        <begin position="43"/>
        <end position="68"/>
    </location>
</feature>
<reference evidence="2" key="2">
    <citation type="submission" date="2021-04" db="EMBL/GenBank/DDBJ databases">
        <authorList>
            <person name="Gilroy R."/>
        </authorList>
    </citation>
    <scope>NUCLEOTIDE SEQUENCE</scope>
    <source>
        <strain evidence="2">ChiBcec16_6824</strain>
    </source>
</reference>
<feature type="transmembrane region" description="Helical" evidence="1">
    <location>
        <begin position="98"/>
        <end position="118"/>
    </location>
</feature>
<dbReference type="EMBL" id="DXDX01000124">
    <property type="protein sequence ID" value="HIY21582.1"/>
    <property type="molecule type" value="Genomic_DNA"/>
</dbReference>
<evidence type="ECO:0000256" key="1">
    <source>
        <dbReference type="SAM" id="Phobius"/>
    </source>
</evidence>
<gene>
    <name evidence="2" type="ORF">H9841_06760</name>
</gene>
<proteinExistence type="predicted"/>
<dbReference type="PANTHER" id="PTHR40044:SF1">
    <property type="entry name" value="INTEGRAL MEMBRANE PROTEIN"/>
    <property type="match status" value="1"/>
</dbReference>
<dbReference type="InterPro" id="IPR010387">
    <property type="entry name" value="QueT"/>
</dbReference>
<dbReference type="Pfam" id="PF06177">
    <property type="entry name" value="QueT"/>
    <property type="match status" value="1"/>
</dbReference>
<keyword evidence="1" id="KW-0472">Membrane</keyword>
<keyword evidence="1" id="KW-1133">Transmembrane helix</keyword>
<dbReference type="Proteomes" id="UP000823868">
    <property type="component" value="Unassembled WGS sequence"/>
</dbReference>
<dbReference type="PANTHER" id="PTHR40044">
    <property type="entry name" value="INTEGRAL MEMBRANE PROTEIN-RELATED"/>
    <property type="match status" value="1"/>
</dbReference>
<comment type="caution">
    <text evidence="2">The sequence shown here is derived from an EMBL/GenBank/DDBJ whole genome shotgun (WGS) entry which is preliminary data.</text>
</comment>
<accession>A0A9D1Y9M0</accession>
<dbReference type="Gene3D" id="1.10.1760.20">
    <property type="match status" value="1"/>
</dbReference>
<evidence type="ECO:0000313" key="3">
    <source>
        <dbReference type="Proteomes" id="UP000823868"/>
    </source>
</evidence>
<organism evidence="2 3">
    <name type="scientific">Candidatus Flavonifractor merdigallinarum</name>
    <dbReference type="NCBI Taxonomy" id="2838589"/>
    <lineage>
        <taxon>Bacteria</taxon>
        <taxon>Bacillati</taxon>
        <taxon>Bacillota</taxon>
        <taxon>Clostridia</taxon>
        <taxon>Eubacteriales</taxon>
        <taxon>Oscillospiraceae</taxon>
        <taxon>Flavonifractor</taxon>
    </lineage>
</organism>
<evidence type="ECO:0000313" key="2">
    <source>
        <dbReference type="EMBL" id="HIY21582.1"/>
    </source>
</evidence>
<feature type="transmembrane region" description="Helical" evidence="1">
    <location>
        <begin position="130"/>
        <end position="156"/>
    </location>
</feature>
<reference evidence="2" key="1">
    <citation type="journal article" date="2021" name="PeerJ">
        <title>Extensive microbial diversity within the chicken gut microbiome revealed by metagenomics and culture.</title>
        <authorList>
            <person name="Gilroy R."/>
            <person name="Ravi A."/>
            <person name="Getino M."/>
            <person name="Pursley I."/>
            <person name="Horton D.L."/>
            <person name="Alikhan N.F."/>
            <person name="Baker D."/>
            <person name="Gharbi K."/>
            <person name="Hall N."/>
            <person name="Watson M."/>
            <person name="Adriaenssens E.M."/>
            <person name="Foster-Nyarko E."/>
            <person name="Jarju S."/>
            <person name="Secka A."/>
            <person name="Antonio M."/>
            <person name="Oren A."/>
            <person name="Chaudhuri R.R."/>
            <person name="La Ragione R."/>
            <person name="Hildebrand F."/>
            <person name="Pallen M.J."/>
        </authorList>
    </citation>
    <scope>NUCLEOTIDE SEQUENCE</scope>
    <source>
        <strain evidence="2">ChiBcec16_6824</strain>
    </source>
</reference>
<feature type="transmembrane region" description="Helical" evidence="1">
    <location>
        <begin position="12"/>
        <end position="36"/>
    </location>
</feature>
<name>A0A9D1Y9M0_9FIRM</name>
<dbReference type="PIRSF" id="PIRSF031501">
    <property type="entry name" value="QueT"/>
    <property type="match status" value="1"/>
</dbReference>